<evidence type="ECO:0000313" key="1">
    <source>
        <dbReference type="EMBL" id="GFR41193.1"/>
    </source>
</evidence>
<dbReference type="GO" id="GO:0005634">
    <property type="term" value="C:nucleus"/>
    <property type="evidence" value="ECO:0007669"/>
    <property type="project" value="TreeGrafter"/>
</dbReference>
<proteinExistence type="predicted"/>
<comment type="caution">
    <text evidence="1">The sequence shown here is derived from an EMBL/GenBank/DDBJ whole genome shotgun (WGS) entry which is preliminary data.</text>
</comment>
<evidence type="ECO:0000313" key="2">
    <source>
        <dbReference type="Proteomes" id="UP001054857"/>
    </source>
</evidence>
<dbReference type="PANTHER" id="PTHR12498">
    <property type="entry name" value="N-TERMINAL ASPARAGINE AMIDOHYDROLASE"/>
    <property type="match status" value="1"/>
</dbReference>
<dbReference type="EMBL" id="BMAR01000001">
    <property type="protein sequence ID" value="GFR41193.1"/>
    <property type="molecule type" value="Genomic_DNA"/>
</dbReference>
<dbReference type="InterPro" id="IPR026750">
    <property type="entry name" value="NTAN1"/>
</dbReference>
<keyword evidence="2" id="KW-1185">Reference proteome</keyword>
<gene>
    <name evidence="1" type="ORF">Agub_g1863</name>
</gene>
<name>A0AAD3HHU2_9CHLO</name>
<dbReference type="GO" id="GO:0006511">
    <property type="term" value="P:ubiquitin-dependent protein catabolic process"/>
    <property type="evidence" value="ECO:0007669"/>
    <property type="project" value="TreeGrafter"/>
</dbReference>
<dbReference type="AlphaFoldDB" id="A0AAD3HHU2"/>
<dbReference type="GO" id="GO:0008418">
    <property type="term" value="F:protein-N-terminal asparagine amidohydrolase activity"/>
    <property type="evidence" value="ECO:0007669"/>
    <property type="project" value="InterPro"/>
</dbReference>
<protein>
    <submittedName>
        <fullName evidence="1">Uncharacterized protein</fullName>
    </submittedName>
</protein>
<sequence>MVLTLPSAAAVGVDLLRSILEDPNVQQANSDFVARIGESPVPATCRAACALMGEEALVDFSDDEWHVGSTDATTCLIAVLVCRTSRKAWAAHYNSHLARVDTSITQLLPRHMQHPEVWLVGSFLEPTGESAATLQAVLQLLHACRLPCVVRLACVAGANTDGAGAPRALHLAVGCSPGDAGVTVCCDASPAGFADRGPELPRRFAHDHMAESRGDV</sequence>
<dbReference type="Proteomes" id="UP001054857">
    <property type="component" value="Unassembled WGS sequence"/>
</dbReference>
<feature type="non-terminal residue" evidence="1">
    <location>
        <position position="216"/>
    </location>
</feature>
<reference evidence="1 2" key="1">
    <citation type="journal article" date="2021" name="Sci. Rep.">
        <title>Genome sequencing of the multicellular alga Astrephomene provides insights into convergent evolution of germ-soma differentiation.</title>
        <authorList>
            <person name="Yamashita S."/>
            <person name="Yamamoto K."/>
            <person name="Matsuzaki R."/>
            <person name="Suzuki S."/>
            <person name="Yamaguchi H."/>
            <person name="Hirooka S."/>
            <person name="Minakuchi Y."/>
            <person name="Miyagishima S."/>
            <person name="Kawachi M."/>
            <person name="Toyoda A."/>
            <person name="Nozaki H."/>
        </authorList>
    </citation>
    <scope>NUCLEOTIDE SEQUENCE [LARGE SCALE GENOMIC DNA]</scope>
    <source>
        <strain evidence="1 2">NIES-4017</strain>
    </source>
</reference>
<dbReference type="Pfam" id="PF14736">
    <property type="entry name" value="N_Asn_amidohyd"/>
    <property type="match status" value="1"/>
</dbReference>
<dbReference type="PANTHER" id="PTHR12498:SF0">
    <property type="entry name" value="PROTEIN N-TERMINAL ASPARAGINE AMIDOHYDROLASE"/>
    <property type="match status" value="1"/>
</dbReference>
<accession>A0AAD3HHU2</accession>
<organism evidence="1 2">
    <name type="scientific">Astrephomene gubernaculifera</name>
    <dbReference type="NCBI Taxonomy" id="47775"/>
    <lineage>
        <taxon>Eukaryota</taxon>
        <taxon>Viridiplantae</taxon>
        <taxon>Chlorophyta</taxon>
        <taxon>core chlorophytes</taxon>
        <taxon>Chlorophyceae</taxon>
        <taxon>CS clade</taxon>
        <taxon>Chlamydomonadales</taxon>
        <taxon>Astrephomenaceae</taxon>
        <taxon>Astrephomene</taxon>
    </lineage>
</organism>